<dbReference type="AlphaFoldDB" id="A0A4S8PLI6"/>
<dbReference type="Proteomes" id="UP000307378">
    <property type="component" value="Unassembled WGS sequence"/>
</dbReference>
<protein>
    <submittedName>
        <fullName evidence="1">Uncharacterized protein</fullName>
    </submittedName>
</protein>
<dbReference type="EMBL" id="STGU01000020">
    <property type="protein sequence ID" value="THV31610.1"/>
    <property type="molecule type" value="Genomic_DNA"/>
</dbReference>
<reference evidence="1 2" key="1">
    <citation type="submission" date="2019-04" db="EMBL/GenBank/DDBJ databases">
        <title>genome sequence of strain W3.</title>
        <authorList>
            <person name="Gao J."/>
            <person name="Sun J."/>
        </authorList>
    </citation>
    <scope>NUCLEOTIDE SEQUENCE [LARGE SCALE GENOMIC DNA]</scope>
    <source>
        <strain evidence="1 2">W3</strain>
    </source>
</reference>
<comment type="caution">
    <text evidence="1">The sequence shown here is derived from an EMBL/GenBank/DDBJ whole genome shotgun (WGS) entry which is preliminary data.</text>
</comment>
<proteinExistence type="predicted"/>
<gene>
    <name evidence="1" type="ORF">FAA86_21935</name>
</gene>
<organism evidence="1 2">
    <name type="scientific">Rhizobium rosettiformans W3</name>
    <dbReference type="NCBI Taxonomy" id="538378"/>
    <lineage>
        <taxon>Bacteria</taxon>
        <taxon>Pseudomonadati</taxon>
        <taxon>Pseudomonadota</taxon>
        <taxon>Alphaproteobacteria</taxon>
        <taxon>Hyphomicrobiales</taxon>
        <taxon>Rhizobiaceae</taxon>
        <taxon>Rhizobium/Agrobacterium group</taxon>
        <taxon>Rhizobium</taxon>
    </lineage>
</organism>
<dbReference type="RefSeq" id="WP_107341531.1">
    <property type="nucleotide sequence ID" value="NZ_STGU01000020.1"/>
</dbReference>
<evidence type="ECO:0000313" key="1">
    <source>
        <dbReference type="EMBL" id="THV31610.1"/>
    </source>
</evidence>
<accession>A0A4S8PLI6</accession>
<evidence type="ECO:0000313" key="2">
    <source>
        <dbReference type="Proteomes" id="UP000307378"/>
    </source>
</evidence>
<name>A0A4S8PLI6_9HYPH</name>
<sequence>MKDFDAWGALGLIGAMFRFLRHFRNTSVGAVRVMIKLKQWLLFWQRTEPVEVDFNVAYVEPWIAQSIRDFEHQMDQVAIARRGLILISLSAHNT</sequence>